<dbReference type="GO" id="GO:0016020">
    <property type="term" value="C:membrane"/>
    <property type="evidence" value="ECO:0007669"/>
    <property type="project" value="UniProtKB-SubCell"/>
</dbReference>
<dbReference type="Proteomes" id="UP000822688">
    <property type="component" value="Chromosome 1"/>
</dbReference>
<comment type="subcellular location">
    <subcellularLocation>
        <location evidence="1">Membrane</location>
        <topology evidence="1">Single-pass membrane protein</topology>
    </subcellularLocation>
</comment>
<dbReference type="InterPro" id="IPR000008">
    <property type="entry name" value="C2_dom"/>
</dbReference>
<dbReference type="Pfam" id="PF16016">
    <property type="entry name" value="VASt"/>
    <property type="match status" value="2"/>
</dbReference>
<evidence type="ECO:0000256" key="5">
    <source>
        <dbReference type="SAM" id="MobiDB-lite"/>
    </source>
</evidence>
<keyword evidence="9" id="KW-1185">Reference proteome</keyword>
<dbReference type="Pfam" id="PF00168">
    <property type="entry name" value="C2"/>
    <property type="match status" value="2"/>
</dbReference>
<dbReference type="PANTHER" id="PTHR46296:SF8">
    <property type="entry name" value="OS06G0297800 PROTEIN"/>
    <property type="match status" value="1"/>
</dbReference>
<dbReference type="Gene3D" id="2.30.29.30">
    <property type="entry name" value="Pleckstrin-homology domain (PH domain)/Phosphotyrosine-binding domain (PTB)"/>
    <property type="match status" value="1"/>
</dbReference>
<evidence type="ECO:0000259" key="6">
    <source>
        <dbReference type="PROSITE" id="PS50004"/>
    </source>
</evidence>
<keyword evidence="3" id="KW-1133">Transmembrane helix</keyword>
<evidence type="ECO:0000259" key="7">
    <source>
        <dbReference type="PROSITE" id="PS51778"/>
    </source>
</evidence>
<dbReference type="InterPro" id="IPR004182">
    <property type="entry name" value="GRAM"/>
</dbReference>
<evidence type="ECO:0000256" key="2">
    <source>
        <dbReference type="ARBA" id="ARBA00022692"/>
    </source>
</evidence>
<feature type="compositionally biased region" description="Low complexity" evidence="5">
    <location>
        <begin position="162"/>
        <end position="176"/>
    </location>
</feature>
<reference evidence="8" key="1">
    <citation type="submission" date="2020-06" db="EMBL/GenBank/DDBJ databases">
        <title>WGS assembly of Ceratodon purpureus strain R40.</title>
        <authorList>
            <person name="Carey S.B."/>
            <person name="Jenkins J."/>
            <person name="Shu S."/>
            <person name="Lovell J.T."/>
            <person name="Sreedasyam A."/>
            <person name="Maumus F."/>
            <person name="Tiley G.P."/>
            <person name="Fernandez-Pozo N."/>
            <person name="Barry K."/>
            <person name="Chen C."/>
            <person name="Wang M."/>
            <person name="Lipzen A."/>
            <person name="Daum C."/>
            <person name="Saski C.A."/>
            <person name="Payton A.C."/>
            <person name="Mcbreen J.C."/>
            <person name="Conrad R.E."/>
            <person name="Kollar L.M."/>
            <person name="Olsson S."/>
            <person name="Huttunen S."/>
            <person name="Landis J.B."/>
            <person name="Wickett N.J."/>
            <person name="Johnson M.G."/>
            <person name="Rensing S.A."/>
            <person name="Grimwood J."/>
            <person name="Schmutz J."/>
            <person name="Mcdaniel S.F."/>
        </authorList>
    </citation>
    <scope>NUCLEOTIDE SEQUENCE</scope>
    <source>
        <strain evidence="8">R40</strain>
    </source>
</reference>
<dbReference type="InterPro" id="IPR011993">
    <property type="entry name" value="PH-like_dom_sf"/>
</dbReference>
<keyword evidence="4" id="KW-0472">Membrane</keyword>
<dbReference type="CDD" id="cd00030">
    <property type="entry name" value="C2"/>
    <property type="match status" value="2"/>
</dbReference>
<dbReference type="PRINTS" id="PR00360">
    <property type="entry name" value="C2DOMAIN"/>
</dbReference>
<dbReference type="InterPro" id="IPR035892">
    <property type="entry name" value="C2_domain_sf"/>
</dbReference>
<dbReference type="AlphaFoldDB" id="A0A8T0JAH6"/>
<feature type="domain" description="C2" evidence="6">
    <location>
        <begin position="569"/>
        <end position="682"/>
    </location>
</feature>
<evidence type="ECO:0000256" key="4">
    <source>
        <dbReference type="ARBA" id="ARBA00023136"/>
    </source>
</evidence>
<feature type="compositionally biased region" description="Polar residues" evidence="5">
    <location>
        <begin position="238"/>
        <end position="247"/>
    </location>
</feature>
<comment type="caution">
    <text evidence="8">The sequence shown here is derived from an EMBL/GenBank/DDBJ whole genome shotgun (WGS) entry which is preliminary data.</text>
</comment>
<evidence type="ECO:0000256" key="1">
    <source>
        <dbReference type="ARBA" id="ARBA00004167"/>
    </source>
</evidence>
<dbReference type="PROSITE" id="PS51778">
    <property type="entry name" value="VAST"/>
    <property type="match status" value="2"/>
</dbReference>
<feature type="region of interest" description="Disordered" evidence="5">
    <location>
        <begin position="162"/>
        <end position="192"/>
    </location>
</feature>
<accession>A0A8T0JAH6</accession>
<dbReference type="Pfam" id="PF02893">
    <property type="entry name" value="GRAM"/>
    <property type="match status" value="1"/>
</dbReference>
<evidence type="ECO:0008006" key="10">
    <source>
        <dbReference type="Google" id="ProtNLM"/>
    </source>
</evidence>
<organism evidence="8 9">
    <name type="scientific">Ceratodon purpureus</name>
    <name type="common">Fire moss</name>
    <name type="synonym">Dicranum purpureum</name>
    <dbReference type="NCBI Taxonomy" id="3225"/>
    <lineage>
        <taxon>Eukaryota</taxon>
        <taxon>Viridiplantae</taxon>
        <taxon>Streptophyta</taxon>
        <taxon>Embryophyta</taxon>
        <taxon>Bryophyta</taxon>
        <taxon>Bryophytina</taxon>
        <taxon>Bryopsida</taxon>
        <taxon>Dicranidae</taxon>
        <taxon>Pseudoditrichales</taxon>
        <taxon>Ditrichaceae</taxon>
        <taxon>Ceratodon</taxon>
    </lineage>
</organism>
<dbReference type="Gene3D" id="2.60.40.150">
    <property type="entry name" value="C2 domain"/>
    <property type="match status" value="2"/>
</dbReference>
<dbReference type="SUPFAM" id="SSF49562">
    <property type="entry name" value="C2 domain (Calcium/lipid-binding domain, CaLB)"/>
    <property type="match status" value="2"/>
</dbReference>
<feature type="domain" description="C2" evidence="6">
    <location>
        <begin position="1"/>
        <end position="101"/>
    </location>
</feature>
<proteinExistence type="predicted"/>
<gene>
    <name evidence="8" type="ORF">KC19_1G237900</name>
</gene>
<dbReference type="InterPro" id="IPR031968">
    <property type="entry name" value="VASt"/>
</dbReference>
<feature type="domain" description="VASt" evidence="7">
    <location>
        <begin position="298"/>
        <end position="469"/>
    </location>
</feature>
<evidence type="ECO:0000313" key="8">
    <source>
        <dbReference type="EMBL" id="KAG0592266.1"/>
    </source>
</evidence>
<evidence type="ECO:0000313" key="9">
    <source>
        <dbReference type="Proteomes" id="UP000822688"/>
    </source>
</evidence>
<evidence type="ECO:0000256" key="3">
    <source>
        <dbReference type="ARBA" id="ARBA00022989"/>
    </source>
</evidence>
<dbReference type="SMART" id="SM00568">
    <property type="entry name" value="GRAM"/>
    <property type="match status" value="1"/>
</dbReference>
<keyword evidence="2" id="KW-0812">Transmembrane</keyword>
<dbReference type="PROSITE" id="PS50004">
    <property type="entry name" value="C2"/>
    <property type="match status" value="2"/>
</dbReference>
<dbReference type="EMBL" id="CM026421">
    <property type="protein sequence ID" value="KAG0592266.1"/>
    <property type="molecule type" value="Genomic_DNA"/>
</dbReference>
<dbReference type="PANTHER" id="PTHR46296">
    <property type="entry name" value="BNAA05G37250D PROTEIN"/>
    <property type="match status" value="1"/>
</dbReference>
<dbReference type="InterPro" id="IPR044511">
    <property type="entry name" value="At1g03370/At5g50170-like"/>
</dbReference>
<feature type="region of interest" description="Disordered" evidence="5">
    <location>
        <begin position="224"/>
        <end position="250"/>
    </location>
</feature>
<name>A0A8T0JAH6_CERPU</name>
<protein>
    <recommendedName>
        <fullName evidence="10">C2 and GRAM domain-containing protein</fullName>
    </recommendedName>
</protein>
<sequence length="1080" mass="121303">MKLHVHVLEARDLGARDQNGLSDPFVRLQLGNTKTKSAVIHRTLNPAWHEEFFFNVVGSDEELLVTIWDEDRFSNDFLGQVKIPISLILTAEKQIITRQWYTLQKRSERSKFPITGEILLSLSLFGKDVSTGPRLQRWIHEEKPTVSLSSIADDAISMLSPTSSMDMSDCSTDVSSLVDVPGSPSVRGSWPGSNYSAHDEDFAKEQNKAHKTLADRLTAVFNKKGRGGVDGASKHSGEGSSTSTPKFSDSVFVDNADRFPEGADEGSDDETDMLVTSYFDDDGKSTEASVDDFPAPLTGGLVLDQRYAVSAKSMSALILKASSPFIQELLAVQKTTEYVEEPWKSGKDGIIERGVTYMKAATKMIKAVKATETQTCRKIGEKGFVFNVSCSTPDVPYGGNFLVELQFCILAGQDLPSKEKSCKLQVSWRLNFLHSTMMKGMIENGARAGIKETYQIYKEVLAKYAKPISEDSQGEALVPGVKEEETPLSDWELVRGYFGKLHVLLAFLSLTIVLLHICFAPPKLRATLIRWGFDLPDTISELLFSAIVVLQVEKVVKMVQQFLQARYWQSGDHGVKAQGDGWLMTVTLIEGENLSPTEESSFANPYVVFTCSGKRRTSSVKLRTLNPRWREIFEFDATEDPPSTMDVEVFDYDGPFSDAESLGHAEINFLKQGPNDLADFWVPLSGKTARTHGSRLHLRVFLTNTKQTDALPKYLEQVQKEVGTKVVKRSAQKNGSFQKLFALPAEEFLINDFACAIKKKILIQGRVFLSPRMLGFYSNLFGMKTKFQFIWEDIDEIVETPVAINPYIIIFLRKGRGLDARNGMRGIDAHGRMKFHFCSFVKPVTAFRTITLLWKNRKLSPEQQLEIVEDSRDPESQRTVDDCIDSFTGMEEAKMTHVCSFDIPLTTDCVMTLFEKGGLEEVVAEKMGYVNYVSTPWERLDSHHGPQNNVLRRQISYHLNRQISQFGSKVSCIQQKTISENMKSCVVDEVLTLHDVPFGDHFQVQVRRDIETTSVNPPKSFVKASVGVSWHKNTEFKRKITKNVHDHMAKEIREVMNICVREIKAHVKDKKISANGSNHG</sequence>
<feature type="domain" description="VASt" evidence="7">
    <location>
        <begin position="894"/>
        <end position="1071"/>
    </location>
</feature>
<dbReference type="SMART" id="SM00239">
    <property type="entry name" value="C2"/>
    <property type="match status" value="2"/>
</dbReference>